<evidence type="ECO:0000313" key="6">
    <source>
        <dbReference type="Proteomes" id="UP000078368"/>
    </source>
</evidence>
<comment type="similarity">
    <text evidence="1">Belongs to the ATP-dependent AMP-binding enzyme family.</text>
</comment>
<name>A0A179B4Z7_9ACTO</name>
<reference evidence="5 6" key="1">
    <citation type="submission" date="2016-04" db="EMBL/GenBank/DDBJ databases">
        <title>Peptidophaga gingivicola gen. nov., sp. nov., isolated from human subgingival plaque.</title>
        <authorList>
            <person name="Beall C.J."/>
            <person name="Mokrzan E.M."/>
            <person name="Griffen A.L."/>
            <person name="Leys E.J."/>
        </authorList>
    </citation>
    <scope>NUCLEOTIDE SEQUENCE [LARGE SCALE GENOMIC DNA]</scope>
    <source>
        <strain evidence="5 6">BA112</strain>
    </source>
</reference>
<dbReference type="GO" id="GO:0031956">
    <property type="term" value="F:medium-chain fatty acid-CoA ligase activity"/>
    <property type="evidence" value="ECO:0007669"/>
    <property type="project" value="TreeGrafter"/>
</dbReference>
<dbReference type="InterPro" id="IPR045851">
    <property type="entry name" value="AMP-bd_C_sf"/>
</dbReference>
<dbReference type="GO" id="GO:0006631">
    <property type="term" value="P:fatty acid metabolic process"/>
    <property type="evidence" value="ECO:0007669"/>
    <property type="project" value="TreeGrafter"/>
</dbReference>
<dbReference type="Pfam" id="PF13193">
    <property type="entry name" value="AMP-binding_C"/>
    <property type="match status" value="1"/>
</dbReference>
<accession>A0A179B4Z7</accession>
<dbReference type="EMBL" id="LVZK01000001">
    <property type="protein sequence ID" value="OAP86449.1"/>
    <property type="molecule type" value="Genomic_DNA"/>
</dbReference>
<organism evidence="5 6">
    <name type="scientific">Peptidiphaga gingivicola</name>
    <dbReference type="NCBI Taxonomy" id="2741497"/>
    <lineage>
        <taxon>Bacteria</taxon>
        <taxon>Bacillati</taxon>
        <taxon>Actinomycetota</taxon>
        <taxon>Actinomycetes</taxon>
        <taxon>Actinomycetales</taxon>
        <taxon>Actinomycetaceae</taxon>
        <taxon>Peptidiphaga</taxon>
    </lineage>
</organism>
<dbReference type="PANTHER" id="PTHR43201:SF5">
    <property type="entry name" value="MEDIUM-CHAIN ACYL-COA LIGASE ACSF2, MITOCHONDRIAL"/>
    <property type="match status" value="1"/>
</dbReference>
<dbReference type="RefSeq" id="WP_064231254.1">
    <property type="nucleotide sequence ID" value="NZ_LVZK01000001.1"/>
</dbReference>
<dbReference type="Pfam" id="PF00501">
    <property type="entry name" value="AMP-binding"/>
    <property type="match status" value="1"/>
</dbReference>
<dbReference type="AlphaFoldDB" id="A0A179B4Z7"/>
<dbReference type="SUPFAM" id="SSF56801">
    <property type="entry name" value="Acetyl-CoA synthetase-like"/>
    <property type="match status" value="1"/>
</dbReference>
<keyword evidence="2" id="KW-0436">Ligase</keyword>
<evidence type="ECO:0000256" key="1">
    <source>
        <dbReference type="ARBA" id="ARBA00006432"/>
    </source>
</evidence>
<dbReference type="Gene3D" id="3.30.300.30">
    <property type="match status" value="1"/>
</dbReference>
<dbReference type="InterPro" id="IPR042099">
    <property type="entry name" value="ANL_N_sf"/>
</dbReference>
<feature type="domain" description="AMP-binding enzyme C-terminal" evidence="4">
    <location>
        <begin position="435"/>
        <end position="510"/>
    </location>
</feature>
<dbReference type="Proteomes" id="UP000078368">
    <property type="component" value="Unassembled WGS sequence"/>
</dbReference>
<feature type="domain" description="AMP-dependent synthetase/ligase" evidence="3">
    <location>
        <begin position="13"/>
        <end position="386"/>
    </location>
</feature>
<evidence type="ECO:0000259" key="4">
    <source>
        <dbReference type="Pfam" id="PF13193"/>
    </source>
</evidence>
<dbReference type="InterPro" id="IPR000873">
    <property type="entry name" value="AMP-dep_synth/lig_dom"/>
</dbReference>
<sequence>MHDSSYNAAFALDRSAWARPSALSVVYGDRRWTVAQAAHLTRQLAQLLARSGVSKGDRVLFVAHNSPYHLFVYIACARLGAVFVPVSFRLAQNEVQEIVDFCSPRAIFADATVAARGSFASTGTFMSFVIDDDPADGSYGAGIANGYFALTPALASLDGTLVSDCRGSGSASFNTVEYPTGTAAIFYTSGSASGSLRAVELTHRNLWWAARNFREAFGYGVEDVIVVGASLAHIGGFNGGTLDLFVSGGAVVLMRSFDASEALRLVEQWQATIFFGVPTMFWAIVTEAERGSHDLSSLRLPVVGGAPVPLTLLDRLKGVGLKPAVVWGMTETAGSGTFQPYGSGASGAVGRPYAHVEARIVDPTTQTDSTVGELLVRGPSISPGYWHNADQTRSAFVEGGWLRTGDVAVGGNEVTIVGRLSDRIGTGGEGVNPAEVEEVLRAHPKIDDVVVVGIPDEVWGEIVAAAIVCDAAAVPTLAELQAFAAQVLARYKLPRGLARIERVPLDAEGKVDRAAVKDRLVSAAPSFGQ</sequence>
<keyword evidence="6" id="KW-1185">Reference proteome</keyword>
<dbReference type="OrthoDB" id="9803968at2"/>
<dbReference type="PANTHER" id="PTHR43201">
    <property type="entry name" value="ACYL-COA SYNTHETASE"/>
    <property type="match status" value="1"/>
</dbReference>
<dbReference type="Gene3D" id="3.40.50.12780">
    <property type="entry name" value="N-terminal domain of ligase-like"/>
    <property type="match status" value="1"/>
</dbReference>
<proteinExistence type="inferred from homology"/>
<dbReference type="InterPro" id="IPR025110">
    <property type="entry name" value="AMP-bd_C"/>
</dbReference>
<evidence type="ECO:0000313" key="5">
    <source>
        <dbReference type="EMBL" id="OAP86449.1"/>
    </source>
</evidence>
<evidence type="ECO:0000259" key="3">
    <source>
        <dbReference type="Pfam" id="PF00501"/>
    </source>
</evidence>
<evidence type="ECO:0008006" key="7">
    <source>
        <dbReference type="Google" id="ProtNLM"/>
    </source>
</evidence>
<comment type="caution">
    <text evidence="5">The sequence shown here is derived from an EMBL/GenBank/DDBJ whole genome shotgun (WGS) entry which is preliminary data.</text>
</comment>
<evidence type="ECO:0000256" key="2">
    <source>
        <dbReference type="ARBA" id="ARBA00022598"/>
    </source>
</evidence>
<gene>
    <name evidence="5" type="ORF">A4H34_04715</name>
</gene>
<dbReference type="STRING" id="1823756.A4H34_04715"/>
<protein>
    <recommendedName>
        <fullName evidence="7">AMP-dependent synthetase</fullName>
    </recommendedName>
</protein>